<comment type="similarity">
    <text evidence="2 5">Belongs to the sulfotransferase 1 family.</text>
</comment>
<dbReference type="FunFam" id="3.40.50.300:FF:000433">
    <property type="entry name" value="Estrogen sulfotransferase"/>
    <property type="match status" value="1"/>
</dbReference>
<evidence type="ECO:0000259" key="6">
    <source>
        <dbReference type="Pfam" id="PF00685"/>
    </source>
</evidence>
<gene>
    <name evidence="7" type="primary">LOC100145082</name>
</gene>
<dbReference type="InterPro" id="IPR027417">
    <property type="entry name" value="P-loop_NTPase"/>
</dbReference>
<dbReference type="GO" id="GO:0008146">
    <property type="term" value="F:sulfotransferase activity"/>
    <property type="evidence" value="ECO:0007669"/>
    <property type="project" value="InterPro"/>
</dbReference>
<dbReference type="InterPro" id="IPR000863">
    <property type="entry name" value="Sulfotransferase_dom"/>
</dbReference>
<dbReference type="GO" id="GO:0005737">
    <property type="term" value="C:cytoplasm"/>
    <property type="evidence" value="ECO:0007669"/>
    <property type="project" value="UniProtKB-SubCell"/>
</dbReference>
<reference evidence="7" key="1">
    <citation type="journal article" date="2010" name="Science">
        <title>The genome of the Western clawed frog Xenopus tropicalis.</title>
        <authorList>
            <person name="Hellsten U."/>
            <person name="Harland R.M."/>
            <person name="Gilchrist M.J."/>
            <person name="Hendrix D."/>
            <person name="Jurka J."/>
            <person name="Kapitonov V."/>
            <person name="Ovcharenko I."/>
            <person name="Putnam N.H."/>
            <person name="Shu S."/>
            <person name="Taher L."/>
            <person name="Blitz I.L."/>
            <person name="Blumberg B."/>
            <person name="Dichmann D.S."/>
            <person name="Dubchak I."/>
            <person name="Amaya E."/>
            <person name="Detter J.C."/>
            <person name="Fletcher R."/>
            <person name="Gerhard D.S."/>
            <person name="Goodstein D."/>
            <person name="Graves T."/>
            <person name="Grigoriev I.V."/>
            <person name="Grimwood J."/>
            <person name="Kawashima T."/>
            <person name="Lindquist E."/>
            <person name="Lucas S.M."/>
            <person name="Mead P.E."/>
            <person name="Mitros T."/>
            <person name="Ogino H."/>
            <person name="Ohta Y."/>
            <person name="Poliakov A.V."/>
            <person name="Pollet N."/>
            <person name="Robert J."/>
            <person name="Salamov A."/>
            <person name="Sater A.K."/>
            <person name="Schmutz J."/>
            <person name="Terry A."/>
            <person name="Vize P.D."/>
            <person name="Warren W.C."/>
            <person name="Wells D."/>
            <person name="Wills A."/>
            <person name="Wilson R.K."/>
            <person name="Zimmerman L.B."/>
            <person name="Zorn A.M."/>
            <person name="Grainger R."/>
            <person name="Grammer T."/>
            <person name="Khokha M.K."/>
            <person name="Richardson P.M."/>
            <person name="Rokhsar D.S."/>
        </authorList>
    </citation>
    <scope>NUCLEOTIDE SEQUENCE [LARGE SCALE GENOMIC DNA]</scope>
    <source>
        <strain evidence="7">Nigerian</strain>
    </source>
</reference>
<dbReference type="Ensembl" id="ENSXETT00000075149">
    <property type="protein sequence ID" value="ENSXETP00000083541"/>
    <property type="gene ID" value="ENSXETG00000009265"/>
</dbReference>
<evidence type="ECO:0000256" key="2">
    <source>
        <dbReference type="ARBA" id="ARBA00005771"/>
    </source>
</evidence>
<dbReference type="EC" id="2.8.2.-" evidence="5"/>
<dbReference type="GeneTree" id="ENSGT00940000160912"/>
<accession>A0A6I8RSJ5</accession>
<evidence type="ECO:0000256" key="4">
    <source>
        <dbReference type="ARBA" id="ARBA00022679"/>
    </source>
</evidence>
<dbReference type="AlphaFoldDB" id="A0A6I8RSJ5"/>
<protein>
    <recommendedName>
        <fullName evidence="5">Sulfotransferase</fullName>
        <ecNumber evidence="5">2.8.2.-</ecNumber>
    </recommendedName>
</protein>
<proteinExistence type="inferred from homology"/>
<organism evidence="7">
    <name type="scientific">Xenopus tropicalis</name>
    <name type="common">Western clawed frog</name>
    <name type="synonym">Silurana tropicalis</name>
    <dbReference type="NCBI Taxonomy" id="8364"/>
    <lineage>
        <taxon>Eukaryota</taxon>
        <taxon>Metazoa</taxon>
        <taxon>Chordata</taxon>
        <taxon>Craniata</taxon>
        <taxon>Vertebrata</taxon>
        <taxon>Euteleostomi</taxon>
        <taxon>Amphibia</taxon>
        <taxon>Batrachia</taxon>
        <taxon>Anura</taxon>
        <taxon>Pipoidea</taxon>
        <taxon>Pipidae</taxon>
        <taxon>Xenopodinae</taxon>
        <taxon>Xenopus</taxon>
        <taxon>Silurana</taxon>
    </lineage>
</organism>
<dbReference type="InParanoid" id="A0A6I8RSJ5"/>
<name>A0A6I8RSJ5_XENTR</name>
<dbReference type="Gene3D" id="3.40.50.300">
    <property type="entry name" value="P-loop containing nucleotide triphosphate hydrolases"/>
    <property type="match status" value="1"/>
</dbReference>
<dbReference type="PANTHER" id="PTHR11783">
    <property type="entry name" value="SULFOTRANSFERASE SULT"/>
    <property type="match status" value="1"/>
</dbReference>
<evidence type="ECO:0000256" key="3">
    <source>
        <dbReference type="ARBA" id="ARBA00022490"/>
    </source>
</evidence>
<comment type="subcellular location">
    <subcellularLocation>
        <location evidence="1">Cytoplasm</location>
    </subcellularLocation>
</comment>
<keyword evidence="4 5" id="KW-0808">Transferase</keyword>
<sequence length="304" mass="35300">MDPRTIQEVVKKTENSQVTMRHIEGVPLLGSTCDAWDSIYGFKARGDDILIATFPKAGTTWMQEIVDLILLEGDVEKSRRAPSFIKVPFLELIPLKPMPSGVELAQTMKSPRVLKTHLPINLLPPSFWEKNVKAVYVARNAKDCMVSYYYFHQMNKMLPPPGTWENYFSAFLSGDVPWGSWFDHVIGWWKAMDKHQILFIFYEDMIEDPMREIRKVMKFLGKDLSDEVLENIKHHTSFQTMKENPMTNFSVFPNVIFDQTISPFMRKGTVGDWKNHFTVAQNIIFDEEYKKKMEGSGLNFRTEL</sequence>
<reference evidence="7" key="2">
    <citation type="submission" date="2020-05" db="UniProtKB">
        <authorList>
            <consortium name="Ensembl"/>
        </authorList>
    </citation>
    <scope>IDENTIFICATION</scope>
</reference>
<evidence type="ECO:0000313" key="7">
    <source>
        <dbReference type="Ensembl" id="ENSXETP00000083541"/>
    </source>
</evidence>
<dbReference type="FunCoup" id="A0A6I8RSJ5">
    <property type="interactions" value="485"/>
</dbReference>
<dbReference type="Bgee" id="ENSXETG00000009265">
    <property type="expression patterns" value="Expressed in liver and 13 other cell types or tissues"/>
</dbReference>
<keyword evidence="3" id="KW-0963">Cytoplasm</keyword>
<dbReference type="SUPFAM" id="SSF52540">
    <property type="entry name" value="P-loop containing nucleoside triphosphate hydrolases"/>
    <property type="match status" value="1"/>
</dbReference>
<feature type="domain" description="Sulfotransferase" evidence="6">
    <location>
        <begin position="47"/>
        <end position="297"/>
    </location>
</feature>
<evidence type="ECO:0000256" key="5">
    <source>
        <dbReference type="RuleBase" id="RU361155"/>
    </source>
</evidence>
<dbReference type="Pfam" id="PF00685">
    <property type="entry name" value="Sulfotransfer_1"/>
    <property type="match status" value="1"/>
</dbReference>
<evidence type="ECO:0000256" key="1">
    <source>
        <dbReference type="ARBA" id="ARBA00004496"/>
    </source>
</evidence>